<dbReference type="InterPro" id="IPR015996">
    <property type="entry name" value="UCP028451"/>
</dbReference>
<dbReference type="PANTHER" id="PTHR36452:SF1">
    <property type="entry name" value="DUF2461 DOMAIN-CONTAINING PROTEIN"/>
    <property type="match status" value="1"/>
</dbReference>
<dbReference type="InterPro" id="IPR012808">
    <property type="entry name" value="CHP02453"/>
</dbReference>
<dbReference type="Pfam" id="PF09365">
    <property type="entry name" value="DUF2461"/>
    <property type="match status" value="1"/>
</dbReference>
<dbReference type="EMBL" id="PPSL01000004">
    <property type="protein sequence ID" value="PQJ10228.1"/>
    <property type="molecule type" value="Genomic_DNA"/>
</dbReference>
<dbReference type="AlphaFoldDB" id="A0A2S7SU20"/>
<dbReference type="PANTHER" id="PTHR36452">
    <property type="entry name" value="CHROMOSOME 12, WHOLE GENOME SHOTGUN SEQUENCE"/>
    <property type="match status" value="1"/>
</dbReference>
<evidence type="ECO:0000313" key="2">
    <source>
        <dbReference type="Proteomes" id="UP000239872"/>
    </source>
</evidence>
<dbReference type="OrthoDB" id="9794241at2"/>
<dbReference type="RefSeq" id="WP_105040237.1">
    <property type="nucleotide sequence ID" value="NZ_PPSL01000004.1"/>
</dbReference>
<proteinExistence type="predicted"/>
<comment type="caution">
    <text evidence="1">The sequence shown here is derived from an EMBL/GenBank/DDBJ whole genome shotgun (WGS) entry which is preliminary data.</text>
</comment>
<organism evidence="1 2">
    <name type="scientific">Flavipsychrobacter stenotrophus</name>
    <dbReference type="NCBI Taxonomy" id="2077091"/>
    <lineage>
        <taxon>Bacteria</taxon>
        <taxon>Pseudomonadati</taxon>
        <taxon>Bacteroidota</taxon>
        <taxon>Chitinophagia</taxon>
        <taxon>Chitinophagales</taxon>
        <taxon>Chitinophagaceae</taxon>
        <taxon>Flavipsychrobacter</taxon>
    </lineage>
</organism>
<keyword evidence="2" id="KW-1185">Reference proteome</keyword>
<dbReference type="Proteomes" id="UP000239872">
    <property type="component" value="Unassembled WGS sequence"/>
</dbReference>
<name>A0A2S7SU20_9BACT</name>
<dbReference type="PIRSF" id="PIRSF028451">
    <property type="entry name" value="UCP028451"/>
    <property type="match status" value="1"/>
</dbReference>
<accession>A0A2S7SU20</accession>
<gene>
    <name evidence="1" type="ORF">CJD36_016190</name>
</gene>
<dbReference type="NCBIfam" id="TIGR02453">
    <property type="entry name" value="TIGR02453 family protein"/>
    <property type="match status" value="1"/>
</dbReference>
<reference evidence="1 2" key="1">
    <citation type="submission" date="2018-01" db="EMBL/GenBank/DDBJ databases">
        <title>A novel member of the phylum Bacteroidetes isolated from glacier ice.</title>
        <authorList>
            <person name="Liu Q."/>
            <person name="Xin Y.-H."/>
        </authorList>
    </citation>
    <scope>NUCLEOTIDE SEQUENCE [LARGE SCALE GENOMIC DNA]</scope>
    <source>
        <strain evidence="1 2">RB1R16</strain>
    </source>
</reference>
<protein>
    <submittedName>
        <fullName evidence="1">TIGR02453 family protein</fullName>
    </submittedName>
</protein>
<evidence type="ECO:0000313" key="1">
    <source>
        <dbReference type="EMBL" id="PQJ10228.1"/>
    </source>
</evidence>
<sequence>MLTTGTTTFLQELAHNNNKPWFDANRDRYTAAKEDFEVVVADILKGLAKMEPAFAEQKPKDCIFRIFRDVRFGTDKTPYKSHFGAYFNKGGKKSTGAGFYLHVEPGGKTFAGGGLWMPESPVLKAVRQEIDYNFDEFKAIIDDKKFKKMFPEVTGESAKKPPVGYTEDNPAIKYIKMKGFVVSNNIADKEIHSKTFVKTVTDTFATMDPFIQFLNKGAEIS</sequence>